<protein>
    <submittedName>
        <fullName evidence="1">Uncharacterized protein</fullName>
    </submittedName>
</protein>
<dbReference type="AlphaFoldDB" id="X1SGF9"/>
<dbReference type="EMBL" id="BARV01043870">
    <property type="protein sequence ID" value="GAI66869.1"/>
    <property type="molecule type" value="Genomic_DNA"/>
</dbReference>
<feature type="non-terminal residue" evidence="1">
    <location>
        <position position="1"/>
    </location>
</feature>
<proteinExistence type="predicted"/>
<reference evidence="1" key="1">
    <citation type="journal article" date="2014" name="Front. Microbiol.">
        <title>High frequency of phylogenetically diverse reductive dehalogenase-homologous genes in deep subseafloor sedimentary metagenomes.</title>
        <authorList>
            <person name="Kawai M."/>
            <person name="Futagami T."/>
            <person name="Toyoda A."/>
            <person name="Takaki Y."/>
            <person name="Nishi S."/>
            <person name="Hori S."/>
            <person name="Arai W."/>
            <person name="Tsubouchi T."/>
            <person name="Morono Y."/>
            <person name="Uchiyama I."/>
            <person name="Ito T."/>
            <person name="Fujiyama A."/>
            <person name="Inagaki F."/>
            <person name="Takami H."/>
        </authorList>
    </citation>
    <scope>NUCLEOTIDE SEQUENCE</scope>
    <source>
        <strain evidence="1">Expedition CK06-06</strain>
    </source>
</reference>
<comment type="caution">
    <text evidence="1">The sequence shown here is derived from an EMBL/GenBank/DDBJ whole genome shotgun (WGS) entry which is preliminary data.</text>
</comment>
<sequence length="59" mass="6805">QDPDFVHQLARYEPTVYLQFDGLTAQTYDILRGRDLLIIKQKALDRLEQAISPSLSITE</sequence>
<organism evidence="1">
    <name type="scientific">marine sediment metagenome</name>
    <dbReference type="NCBI Taxonomy" id="412755"/>
    <lineage>
        <taxon>unclassified sequences</taxon>
        <taxon>metagenomes</taxon>
        <taxon>ecological metagenomes</taxon>
    </lineage>
</organism>
<name>X1SGF9_9ZZZZ</name>
<evidence type="ECO:0000313" key="1">
    <source>
        <dbReference type="EMBL" id="GAI66869.1"/>
    </source>
</evidence>
<gene>
    <name evidence="1" type="ORF">S06H3_65258</name>
</gene>
<accession>X1SGF9</accession>